<protein>
    <submittedName>
        <fullName evidence="9">MFS transporter</fullName>
    </submittedName>
</protein>
<reference evidence="9" key="2">
    <citation type="submission" date="2023-12" db="EMBL/GenBank/DDBJ databases">
        <authorList>
            <person name="Sun Q."/>
            <person name="Inoue M."/>
        </authorList>
    </citation>
    <scope>NUCLEOTIDE SEQUENCE</scope>
    <source>
        <strain evidence="9">JCM 17590</strain>
    </source>
</reference>
<evidence type="ECO:0000313" key="10">
    <source>
        <dbReference type="Proteomes" id="UP001415169"/>
    </source>
</evidence>
<feature type="transmembrane region" description="Helical" evidence="7">
    <location>
        <begin position="157"/>
        <end position="179"/>
    </location>
</feature>
<feature type="transmembrane region" description="Helical" evidence="7">
    <location>
        <begin position="230"/>
        <end position="259"/>
    </location>
</feature>
<feature type="transmembrane region" description="Helical" evidence="7">
    <location>
        <begin position="89"/>
        <end position="110"/>
    </location>
</feature>
<feature type="transmembrane region" description="Helical" evidence="7">
    <location>
        <begin position="54"/>
        <end position="77"/>
    </location>
</feature>
<evidence type="ECO:0000259" key="8">
    <source>
        <dbReference type="PROSITE" id="PS50850"/>
    </source>
</evidence>
<keyword evidence="10" id="KW-1185">Reference proteome</keyword>
<feature type="transmembrane region" description="Helical" evidence="7">
    <location>
        <begin position="185"/>
        <end position="209"/>
    </location>
</feature>
<feature type="transmembrane region" description="Helical" evidence="7">
    <location>
        <begin position="320"/>
        <end position="342"/>
    </location>
</feature>
<gene>
    <name evidence="9" type="ORF">GCM10022286_26130</name>
</gene>
<evidence type="ECO:0000313" key="9">
    <source>
        <dbReference type="EMBL" id="GAA4164423.1"/>
    </source>
</evidence>
<organism evidence="9 10">
    <name type="scientific">Gryllotalpicola daejeonensis</name>
    <dbReference type="NCBI Taxonomy" id="993087"/>
    <lineage>
        <taxon>Bacteria</taxon>
        <taxon>Bacillati</taxon>
        <taxon>Actinomycetota</taxon>
        <taxon>Actinomycetes</taxon>
        <taxon>Micrococcales</taxon>
        <taxon>Microbacteriaceae</taxon>
        <taxon>Gryllotalpicola</taxon>
    </lineage>
</organism>
<evidence type="ECO:0000256" key="2">
    <source>
        <dbReference type="ARBA" id="ARBA00022448"/>
    </source>
</evidence>
<dbReference type="PANTHER" id="PTHR23517:SF13">
    <property type="entry name" value="MAJOR FACILITATOR SUPERFAMILY MFS_1"/>
    <property type="match status" value="1"/>
</dbReference>
<dbReference type="Pfam" id="PF07690">
    <property type="entry name" value="MFS_1"/>
    <property type="match status" value="1"/>
</dbReference>
<evidence type="ECO:0000256" key="7">
    <source>
        <dbReference type="SAM" id="Phobius"/>
    </source>
</evidence>
<evidence type="ECO:0000256" key="5">
    <source>
        <dbReference type="ARBA" id="ARBA00022989"/>
    </source>
</evidence>
<evidence type="ECO:0000256" key="4">
    <source>
        <dbReference type="ARBA" id="ARBA00022692"/>
    </source>
</evidence>
<proteinExistence type="predicted"/>
<feature type="transmembrane region" description="Helical" evidence="7">
    <location>
        <begin position="116"/>
        <end position="136"/>
    </location>
</feature>
<accession>A0ABP7ZMG2</accession>
<dbReference type="SUPFAM" id="SSF103473">
    <property type="entry name" value="MFS general substrate transporter"/>
    <property type="match status" value="1"/>
</dbReference>
<dbReference type="InterPro" id="IPR050171">
    <property type="entry name" value="MFS_Transporters"/>
</dbReference>
<keyword evidence="3" id="KW-1003">Cell membrane</keyword>
<comment type="subcellular location">
    <subcellularLocation>
        <location evidence="1">Cell membrane</location>
        <topology evidence="1">Multi-pass membrane protein</topology>
    </subcellularLocation>
</comment>
<evidence type="ECO:0000256" key="6">
    <source>
        <dbReference type="ARBA" id="ARBA00023136"/>
    </source>
</evidence>
<evidence type="ECO:0000256" key="1">
    <source>
        <dbReference type="ARBA" id="ARBA00004651"/>
    </source>
</evidence>
<sequence length="408" mass="41418">MTSMSTVSAHTTAAPSRAAHHTGFWIVAGAFLFSMAFTTVPTPLYPIYEQRDGFGGFVVTLVFAAYAVGVMAALYLAGHVSDWLGRRRLLIASVAIEAIAAVLFLVWNALPGLLTARFVSGIGVGTLTATATAYLAELRAVSHPGEPRAKAATAATVINTGGLALGPLIGGLLAQFLPAPVVTPFAVFLVLLVVALGLVLFVPETVDVAGSRRRYAPQRVSVPAEARATFAAAAIGAAAAFSVLGFFTALTASIVVGLLHLGGHLVAGAVVFGVVGASATSQFALARVEGRRKLQLGVALMVIGLALVAMVGLAPSLALLIVGGVIAGSGVGLVFTSSIGVAAASARPDNRGEVLAGMFLAAYAGLTVPVIAVGVALAFFPIPNVLVVFALVVLVIVVLAGVPLLRRR</sequence>
<feature type="domain" description="Major facilitator superfamily (MFS) profile" evidence="8">
    <location>
        <begin position="22"/>
        <end position="408"/>
    </location>
</feature>
<dbReference type="EMBL" id="BAABBV010000002">
    <property type="protein sequence ID" value="GAA4164423.1"/>
    <property type="molecule type" value="Genomic_DNA"/>
</dbReference>
<dbReference type="PROSITE" id="PS50850">
    <property type="entry name" value="MFS"/>
    <property type="match status" value="1"/>
</dbReference>
<feature type="transmembrane region" description="Helical" evidence="7">
    <location>
        <begin position="354"/>
        <end position="380"/>
    </location>
</feature>
<comment type="caution">
    <text evidence="9">The sequence shown here is derived from an EMBL/GenBank/DDBJ whole genome shotgun (WGS) entry which is preliminary data.</text>
</comment>
<feature type="transmembrane region" description="Helical" evidence="7">
    <location>
        <begin position="386"/>
        <end position="405"/>
    </location>
</feature>
<keyword evidence="4 7" id="KW-0812">Transmembrane</keyword>
<dbReference type="Gene3D" id="1.20.1250.20">
    <property type="entry name" value="MFS general substrate transporter like domains"/>
    <property type="match status" value="1"/>
</dbReference>
<dbReference type="InterPro" id="IPR036259">
    <property type="entry name" value="MFS_trans_sf"/>
</dbReference>
<dbReference type="InterPro" id="IPR011701">
    <property type="entry name" value="MFS"/>
</dbReference>
<evidence type="ECO:0000256" key="3">
    <source>
        <dbReference type="ARBA" id="ARBA00022475"/>
    </source>
</evidence>
<dbReference type="InterPro" id="IPR020846">
    <property type="entry name" value="MFS_dom"/>
</dbReference>
<keyword evidence="2" id="KW-0813">Transport</keyword>
<keyword evidence="6 7" id="KW-0472">Membrane</keyword>
<keyword evidence="5 7" id="KW-1133">Transmembrane helix</keyword>
<dbReference type="Proteomes" id="UP001415169">
    <property type="component" value="Unassembled WGS sequence"/>
</dbReference>
<feature type="transmembrane region" description="Helical" evidence="7">
    <location>
        <begin position="296"/>
        <end position="314"/>
    </location>
</feature>
<name>A0ABP7ZMG2_9MICO</name>
<dbReference type="PANTHER" id="PTHR23517">
    <property type="entry name" value="RESISTANCE PROTEIN MDTM, PUTATIVE-RELATED-RELATED"/>
    <property type="match status" value="1"/>
</dbReference>
<reference evidence="9" key="1">
    <citation type="journal article" date="2014" name="Int. J. Syst. Evol. Microbiol.">
        <title>Complete genome of a new Firmicutes species belonging to the dominant human colonic microbiota ('Ruminococcus bicirculans') reveals two chromosomes and a selective capacity to utilize plant glucans.</title>
        <authorList>
            <consortium name="NISC Comparative Sequencing Program"/>
            <person name="Wegmann U."/>
            <person name="Louis P."/>
            <person name="Goesmann A."/>
            <person name="Henrissat B."/>
            <person name="Duncan S.H."/>
            <person name="Flint H.J."/>
        </authorList>
    </citation>
    <scope>NUCLEOTIDE SEQUENCE</scope>
    <source>
        <strain evidence="9">JCM 17590</strain>
    </source>
</reference>
<feature type="transmembrane region" description="Helical" evidence="7">
    <location>
        <begin position="265"/>
        <end position="284"/>
    </location>
</feature>
<feature type="transmembrane region" description="Helical" evidence="7">
    <location>
        <begin position="24"/>
        <end position="48"/>
    </location>
</feature>